<organism evidence="2 3">
    <name type="scientific">Candidatus Merdicola faecigallinarum</name>
    <dbReference type="NCBI Taxonomy" id="2840862"/>
    <lineage>
        <taxon>Bacteria</taxon>
        <taxon>Bacillati</taxon>
        <taxon>Bacillota</taxon>
        <taxon>Clostridia</taxon>
        <taxon>Candidatus Merdicola</taxon>
    </lineage>
</organism>
<evidence type="ECO:0000256" key="1">
    <source>
        <dbReference type="SAM" id="Phobius"/>
    </source>
</evidence>
<feature type="transmembrane region" description="Helical" evidence="1">
    <location>
        <begin position="6"/>
        <end position="26"/>
    </location>
</feature>
<evidence type="ECO:0000313" key="3">
    <source>
        <dbReference type="Proteomes" id="UP000824093"/>
    </source>
</evidence>
<proteinExistence type="predicted"/>
<name>A0A9D1S9N9_9FIRM</name>
<keyword evidence="1" id="KW-0812">Transmembrane</keyword>
<comment type="caution">
    <text evidence="2">The sequence shown here is derived from an EMBL/GenBank/DDBJ whole genome shotgun (WGS) entry which is preliminary data.</text>
</comment>
<reference evidence="2" key="2">
    <citation type="journal article" date="2021" name="PeerJ">
        <title>Extensive microbial diversity within the chicken gut microbiome revealed by metagenomics and culture.</title>
        <authorList>
            <person name="Gilroy R."/>
            <person name="Ravi A."/>
            <person name="Getino M."/>
            <person name="Pursley I."/>
            <person name="Horton D.L."/>
            <person name="Alikhan N.F."/>
            <person name="Baker D."/>
            <person name="Gharbi K."/>
            <person name="Hall N."/>
            <person name="Watson M."/>
            <person name="Adriaenssens E.M."/>
            <person name="Foster-Nyarko E."/>
            <person name="Jarju S."/>
            <person name="Secka A."/>
            <person name="Antonio M."/>
            <person name="Oren A."/>
            <person name="Chaudhuri R.R."/>
            <person name="La Ragione R."/>
            <person name="Hildebrand F."/>
            <person name="Pallen M.J."/>
        </authorList>
    </citation>
    <scope>NUCLEOTIDE SEQUENCE</scope>
    <source>
        <strain evidence="2">CHK195-15760</strain>
    </source>
</reference>
<protein>
    <submittedName>
        <fullName evidence="2">Uncharacterized protein</fullName>
    </submittedName>
</protein>
<sequence>MVFLVVLIFVMILGISLFISTIVGNFQYRAKQHILKGTGISSSDINAGINNNFEKKHIEKFLSEHSEFTEESIKDLLKQYTVQIFNRNSINEFSQNVYEKMQKDSKLEKMQNMEFRRANISYYSNDKLNAIIVYTDNKDEYNVYLNCSILKNRIQLNRYQISKGAVVGF</sequence>
<keyword evidence="1" id="KW-1133">Transmembrane helix</keyword>
<gene>
    <name evidence="2" type="ORF">IAB70_05680</name>
</gene>
<evidence type="ECO:0000313" key="2">
    <source>
        <dbReference type="EMBL" id="HIU52086.1"/>
    </source>
</evidence>
<dbReference type="EMBL" id="DVNH01000043">
    <property type="protein sequence ID" value="HIU52086.1"/>
    <property type="molecule type" value="Genomic_DNA"/>
</dbReference>
<dbReference type="Proteomes" id="UP000824093">
    <property type="component" value="Unassembled WGS sequence"/>
</dbReference>
<reference evidence="2" key="1">
    <citation type="submission" date="2020-10" db="EMBL/GenBank/DDBJ databases">
        <authorList>
            <person name="Gilroy R."/>
        </authorList>
    </citation>
    <scope>NUCLEOTIDE SEQUENCE</scope>
    <source>
        <strain evidence="2">CHK195-15760</strain>
    </source>
</reference>
<accession>A0A9D1S9N9</accession>
<dbReference type="AlphaFoldDB" id="A0A9D1S9N9"/>
<keyword evidence="1" id="KW-0472">Membrane</keyword>